<dbReference type="GO" id="GO:0004518">
    <property type="term" value="F:nuclease activity"/>
    <property type="evidence" value="ECO:0007669"/>
    <property type="project" value="UniProtKB-KW"/>
</dbReference>
<comment type="caution">
    <text evidence="9">The sequence shown here is derived from an EMBL/GenBank/DDBJ whole genome shotgun (WGS) entry which is preliminary data.</text>
</comment>
<gene>
    <name evidence="9" type="ORF">CRG98_008817</name>
</gene>
<dbReference type="GO" id="GO:0005634">
    <property type="term" value="C:nucleus"/>
    <property type="evidence" value="ECO:0007669"/>
    <property type="project" value="UniProtKB-SubCell"/>
</dbReference>
<evidence type="ECO:0000259" key="8">
    <source>
        <dbReference type="Pfam" id="PF13359"/>
    </source>
</evidence>
<evidence type="ECO:0000256" key="3">
    <source>
        <dbReference type="ARBA" id="ARBA00006958"/>
    </source>
</evidence>
<dbReference type="InterPro" id="IPR045249">
    <property type="entry name" value="HARBI1-like"/>
</dbReference>
<dbReference type="AlphaFoldDB" id="A0A2I0KQN8"/>
<evidence type="ECO:0000313" key="10">
    <source>
        <dbReference type="Proteomes" id="UP000233551"/>
    </source>
</evidence>
<reference evidence="9 10" key="1">
    <citation type="submission" date="2017-11" db="EMBL/GenBank/DDBJ databases">
        <title>De-novo sequencing of pomegranate (Punica granatum L.) genome.</title>
        <authorList>
            <person name="Akparov Z."/>
            <person name="Amiraslanov A."/>
            <person name="Hajiyeva S."/>
            <person name="Abbasov M."/>
            <person name="Kaur K."/>
            <person name="Hamwieh A."/>
            <person name="Solovyev V."/>
            <person name="Salamov A."/>
            <person name="Braich B."/>
            <person name="Kosarev P."/>
            <person name="Mahmoud A."/>
            <person name="Hajiyev E."/>
            <person name="Babayeva S."/>
            <person name="Izzatullayeva V."/>
            <person name="Mammadov A."/>
            <person name="Mammadov A."/>
            <person name="Sharifova S."/>
            <person name="Ojaghi J."/>
            <person name="Eynullazada K."/>
            <person name="Bayramov B."/>
            <person name="Abdulazimova A."/>
            <person name="Shahmuradov I."/>
        </authorList>
    </citation>
    <scope>NUCLEOTIDE SEQUENCE [LARGE SCALE GENOMIC DNA]</scope>
    <source>
        <strain evidence="10">cv. AG2017</strain>
        <tissue evidence="9">Leaf</tissue>
    </source>
</reference>
<name>A0A2I0KQN8_PUNGR</name>
<evidence type="ECO:0000256" key="1">
    <source>
        <dbReference type="ARBA" id="ARBA00001968"/>
    </source>
</evidence>
<proteinExistence type="inferred from homology"/>
<dbReference type="PANTHER" id="PTHR22930">
    <property type="match status" value="1"/>
</dbReference>
<dbReference type="GO" id="GO:0046872">
    <property type="term" value="F:metal ion binding"/>
    <property type="evidence" value="ECO:0007669"/>
    <property type="project" value="UniProtKB-KW"/>
</dbReference>
<comment type="subcellular location">
    <subcellularLocation>
        <location evidence="2">Nucleus</location>
    </subcellularLocation>
</comment>
<dbReference type="Proteomes" id="UP000233551">
    <property type="component" value="Unassembled WGS sequence"/>
</dbReference>
<keyword evidence="10" id="KW-1185">Reference proteome</keyword>
<evidence type="ECO:0000256" key="6">
    <source>
        <dbReference type="ARBA" id="ARBA00022801"/>
    </source>
</evidence>
<keyword evidence="6" id="KW-0378">Hydrolase</keyword>
<dbReference type="Pfam" id="PF13359">
    <property type="entry name" value="DDE_Tnp_4"/>
    <property type="match status" value="1"/>
</dbReference>
<comment type="cofactor">
    <cofactor evidence="1">
        <name>a divalent metal cation</name>
        <dbReference type="ChEBI" id="CHEBI:60240"/>
    </cofactor>
</comment>
<dbReference type="STRING" id="22663.A0A2I0KQN8"/>
<evidence type="ECO:0000313" key="9">
    <source>
        <dbReference type="EMBL" id="PKI70787.1"/>
    </source>
</evidence>
<dbReference type="InterPro" id="IPR027806">
    <property type="entry name" value="HARBI1_dom"/>
</dbReference>
<evidence type="ECO:0000256" key="4">
    <source>
        <dbReference type="ARBA" id="ARBA00022722"/>
    </source>
</evidence>
<evidence type="ECO:0000256" key="7">
    <source>
        <dbReference type="ARBA" id="ARBA00023242"/>
    </source>
</evidence>
<keyword evidence="5" id="KW-0479">Metal-binding</keyword>
<accession>A0A2I0KQN8</accession>
<keyword evidence="7" id="KW-0539">Nucleus</keyword>
<protein>
    <recommendedName>
        <fullName evidence="8">DDE Tnp4 domain-containing protein</fullName>
    </recommendedName>
</protein>
<keyword evidence="4" id="KW-0540">Nuclease</keyword>
<organism evidence="9 10">
    <name type="scientific">Punica granatum</name>
    <name type="common">Pomegranate</name>
    <dbReference type="NCBI Taxonomy" id="22663"/>
    <lineage>
        <taxon>Eukaryota</taxon>
        <taxon>Viridiplantae</taxon>
        <taxon>Streptophyta</taxon>
        <taxon>Embryophyta</taxon>
        <taxon>Tracheophyta</taxon>
        <taxon>Spermatophyta</taxon>
        <taxon>Magnoliopsida</taxon>
        <taxon>eudicotyledons</taxon>
        <taxon>Gunneridae</taxon>
        <taxon>Pentapetalae</taxon>
        <taxon>rosids</taxon>
        <taxon>malvids</taxon>
        <taxon>Myrtales</taxon>
        <taxon>Lythraceae</taxon>
        <taxon>Punica</taxon>
    </lineage>
</organism>
<dbReference type="PANTHER" id="PTHR22930:SF251">
    <property type="entry name" value="DDE TNP4 DOMAIN-CONTAINING PROTEIN"/>
    <property type="match status" value="1"/>
</dbReference>
<dbReference type="GO" id="GO:0016787">
    <property type="term" value="F:hydrolase activity"/>
    <property type="evidence" value="ECO:0007669"/>
    <property type="project" value="UniProtKB-KW"/>
</dbReference>
<evidence type="ECO:0000256" key="5">
    <source>
        <dbReference type="ARBA" id="ARBA00022723"/>
    </source>
</evidence>
<sequence>MVATASSHPCQKLGVYCDDRCSDLDCGVVAVDEDPKGIHVAVTPQEYIQGQYHDDKSVPTQNVMYVCSHDMMFSYVKTGWEGSAHDARILMDTVAGPEFLTPPPRKYNVVDAGYPKMMGFLALYKGENYHPSHFRGCHVRTRKELFNKRHSSVRNVIERCFGVLKNKFTLLRLMPNISVYKQADIVLSCFVLHNFIKIEEHFDCLFKEYGDNCYYVGDELP</sequence>
<feature type="domain" description="DDE Tnp4" evidence="8">
    <location>
        <begin position="51"/>
        <end position="194"/>
    </location>
</feature>
<dbReference type="EMBL" id="PGOL01000429">
    <property type="protein sequence ID" value="PKI70787.1"/>
    <property type="molecule type" value="Genomic_DNA"/>
</dbReference>
<comment type="similarity">
    <text evidence="3">Belongs to the HARBI1 family.</text>
</comment>
<evidence type="ECO:0000256" key="2">
    <source>
        <dbReference type="ARBA" id="ARBA00004123"/>
    </source>
</evidence>